<reference evidence="1" key="1">
    <citation type="journal article" date="2023" name="Plant J.">
        <title>The genome of the king protea, Protea cynaroides.</title>
        <authorList>
            <person name="Chang J."/>
            <person name="Duong T.A."/>
            <person name="Schoeman C."/>
            <person name="Ma X."/>
            <person name="Roodt D."/>
            <person name="Barker N."/>
            <person name="Li Z."/>
            <person name="Van de Peer Y."/>
            <person name="Mizrachi E."/>
        </authorList>
    </citation>
    <scope>NUCLEOTIDE SEQUENCE</scope>
    <source>
        <tissue evidence="1">Young leaves</tissue>
    </source>
</reference>
<gene>
    <name evidence="1" type="ORF">NE237_003976</name>
</gene>
<dbReference type="EMBL" id="JAMYWD010000005">
    <property type="protein sequence ID" value="KAJ4970877.1"/>
    <property type="molecule type" value="Genomic_DNA"/>
</dbReference>
<accession>A0A9Q0KI10</accession>
<protein>
    <submittedName>
        <fullName evidence="1">Uncharacterized protein</fullName>
    </submittedName>
</protein>
<sequence>MKIVASKRRKGEHGEQGKRDLTINESALCRTEAMETSAFLWMKVEGLISAYEEAQKERDEAIHCHDEKELKDESLAKDKTADDEIHRLKDALALANTEVATLTTEATTAKDAAKNGSN</sequence>
<proteinExistence type="predicted"/>
<name>A0A9Q0KI10_9MAGN</name>
<comment type="caution">
    <text evidence="1">The sequence shown here is derived from an EMBL/GenBank/DDBJ whole genome shotgun (WGS) entry which is preliminary data.</text>
</comment>
<evidence type="ECO:0000313" key="2">
    <source>
        <dbReference type="Proteomes" id="UP001141806"/>
    </source>
</evidence>
<dbReference type="Proteomes" id="UP001141806">
    <property type="component" value="Unassembled WGS sequence"/>
</dbReference>
<evidence type="ECO:0000313" key="1">
    <source>
        <dbReference type="EMBL" id="KAJ4970877.1"/>
    </source>
</evidence>
<dbReference type="AlphaFoldDB" id="A0A9Q0KI10"/>
<organism evidence="1 2">
    <name type="scientific">Protea cynaroides</name>
    <dbReference type="NCBI Taxonomy" id="273540"/>
    <lineage>
        <taxon>Eukaryota</taxon>
        <taxon>Viridiplantae</taxon>
        <taxon>Streptophyta</taxon>
        <taxon>Embryophyta</taxon>
        <taxon>Tracheophyta</taxon>
        <taxon>Spermatophyta</taxon>
        <taxon>Magnoliopsida</taxon>
        <taxon>Proteales</taxon>
        <taxon>Proteaceae</taxon>
        <taxon>Protea</taxon>
    </lineage>
</organism>
<keyword evidence="2" id="KW-1185">Reference proteome</keyword>